<evidence type="ECO:0000313" key="3">
    <source>
        <dbReference type="Proteomes" id="UP000596661"/>
    </source>
</evidence>
<keyword evidence="3" id="KW-1185">Reference proteome</keyword>
<dbReference type="EMBL" id="UZAU01000440">
    <property type="status" value="NOT_ANNOTATED_CDS"/>
    <property type="molecule type" value="Genomic_DNA"/>
</dbReference>
<dbReference type="AlphaFoldDB" id="A0A803PRE9"/>
<evidence type="ECO:0000256" key="1">
    <source>
        <dbReference type="SAM" id="MobiDB-lite"/>
    </source>
</evidence>
<protein>
    <submittedName>
        <fullName evidence="2">Uncharacterized protein</fullName>
    </submittedName>
</protein>
<reference evidence="2" key="2">
    <citation type="submission" date="2021-03" db="UniProtKB">
        <authorList>
            <consortium name="EnsemblPlants"/>
        </authorList>
    </citation>
    <scope>IDENTIFICATION</scope>
</reference>
<evidence type="ECO:0000313" key="2">
    <source>
        <dbReference type="EnsemblPlants" id="cds.evm.model.05.683"/>
    </source>
</evidence>
<organism evidence="2 3">
    <name type="scientific">Cannabis sativa</name>
    <name type="common">Hemp</name>
    <name type="synonym">Marijuana</name>
    <dbReference type="NCBI Taxonomy" id="3483"/>
    <lineage>
        <taxon>Eukaryota</taxon>
        <taxon>Viridiplantae</taxon>
        <taxon>Streptophyta</taxon>
        <taxon>Embryophyta</taxon>
        <taxon>Tracheophyta</taxon>
        <taxon>Spermatophyta</taxon>
        <taxon>Magnoliopsida</taxon>
        <taxon>eudicotyledons</taxon>
        <taxon>Gunneridae</taxon>
        <taxon>Pentapetalae</taxon>
        <taxon>rosids</taxon>
        <taxon>fabids</taxon>
        <taxon>Rosales</taxon>
        <taxon>Cannabaceae</taxon>
        <taxon>Cannabis</taxon>
    </lineage>
</organism>
<dbReference type="EnsemblPlants" id="evm.model.05.683">
    <property type="protein sequence ID" value="cds.evm.model.05.683"/>
    <property type="gene ID" value="evm.TU.05.683"/>
</dbReference>
<feature type="region of interest" description="Disordered" evidence="1">
    <location>
        <begin position="74"/>
        <end position="94"/>
    </location>
</feature>
<sequence length="139" mass="15629">MRMVVVRALSSLDVGDKIGFYQEKHNRHVDYLVHEKIRHEQTPVRNRVPEDKFDAPRKIQGPITLIYMSKFPDPTPHPLPAATPPKMSKRTKSDVHVEDKVVAIELGSHQEAGGRGKVAPMPSGSNGVDPYIQYLIVQN</sequence>
<dbReference type="Gramene" id="evm.model.05.683">
    <property type="protein sequence ID" value="cds.evm.model.05.683"/>
    <property type="gene ID" value="evm.TU.05.683"/>
</dbReference>
<proteinExistence type="predicted"/>
<dbReference type="Proteomes" id="UP000596661">
    <property type="component" value="Chromosome 5"/>
</dbReference>
<reference evidence="2" key="1">
    <citation type="submission" date="2018-11" db="EMBL/GenBank/DDBJ databases">
        <authorList>
            <person name="Grassa J C."/>
        </authorList>
    </citation>
    <scope>NUCLEOTIDE SEQUENCE [LARGE SCALE GENOMIC DNA]</scope>
</reference>
<accession>A0A803PRE9</accession>
<name>A0A803PRE9_CANSA</name>
<feature type="compositionally biased region" description="Pro residues" evidence="1">
    <location>
        <begin position="74"/>
        <end position="83"/>
    </location>
</feature>